<keyword evidence="2" id="KW-1185">Reference proteome</keyword>
<dbReference type="Proteomes" id="UP000199199">
    <property type="component" value="Unassembled WGS sequence"/>
</dbReference>
<protein>
    <submittedName>
        <fullName evidence="1">L-ascorbate metabolism protein UlaG, beta-lactamase superfamily</fullName>
    </submittedName>
</protein>
<dbReference type="OrthoDB" id="337606at2157"/>
<reference evidence="2" key="1">
    <citation type="submission" date="2016-10" db="EMBL/GenBank/DDBJ databases">
        <authorList>
            <person name="Varghese N."/>
            <person name="Submissions S."/>
        </authorList>
    </citation>
    <scope>NUCLEOTIDE SEQUENCE [LARGE SCALE GENOMIC DNA]</scope>
    <source>
        <strain evidence="2">DSM 22427</strain>
    </source>
</reference>
<organism evidence="1 2">
    <name type="scientific">Halostagnicola kamekurae</name>
    <dbReference type="NCBI Taxonomy" id="619731"/>
    <lineage>
        <taxon>Archaea</taxon>
        <taxon>Methanobacteriati</taxon>
        <taxon>Methanobacteriota</taxon>
        <taxon>Stenosarchaea group</taxon>
        <taxon>Halobacteria</taxon>
        <taxon>Halobacteriales</taxon>
        <taxon>Natrialbaceae</taxon>
        <taxon>Halostagnicola</taxon>
    </lineage>
</organism>
<gene>
    <name evidence="1" type="ORF">SAMN04488556_3007</name>
</gene>
<dbReference type="InterPro" id="IPR050114">
    <property type="entry name" value="UPF0173_UPF0282_UlaG_hydrolase"/>
</dbReference>
<dbReference type="Pfam" id="PF13483">
    <property type="entry name" value="Lactamase_B_3"/>
    <property type="match status" value="1"/>
</dbReference>
<proteinExistence type="predicted"/>
<evidence type="ECO:0000313" key="2">
    <source>
        <dbReference type="Proteomes" id="UP000199199"/>
    </source>
</evidence>
<name>A0A1I6TCL3_9EURY</name>
<dbReference type="AlphaFoldDB" id="A0A1I6TCL3"/>
<sequence>MATEYDSLSFDRLGHASVRIETDDSTVIYIDPWSEVLDSEPKDGDIVFVTHDDFDHYDPDAIEAVAASNSTIAVYDAVDTSDLDFDVVDLPLEGEKTVDGITVRTIPAYNDPEGEHVDEDGAPFHAEGEVIGLFLTVDNTTVFFTSDTDFLDHHQSVTTDVFIPPIGGHFTMDRREAAEFAQHIDPGIVLPVHYDTFEPIETDTDAFVSDLEDADIRIELF</sequence>
<dbReference type="PANTHER" id="PTHR43546">
    <property type="entry name" value="UPF0173 METAL-DEPENDENT HYDROLASE MJ1163-RELATED"/>
    <property type="match status" value="1"/>
</dbReference>
<evidence type="ECO:0000313" key="1">
    <source>
        <dbReference type="EMBL" id="SFS86915.1"/>
    </source>
</evidence>
<dbReference type="Gene3D" id="3.60.15.10">
    <property type="entry name" value="Ribonuclease Z/Hydroxyacylglutathione hydrolase-like"/>
    <property type="match status" value="1"/>
</dbReference>
<dbReference type="InterPro" id="IPR036866">
    <property type="entry name" value="RibonucZ/Hydroxyglut_hydro"/>
</dbReference>
<dbReference type="PANTHER" id="PTHR43546:SF8">
    <property type="entry name" value="METALLO-BETA-LACTAMASE DOMAIN-CONTAINING PROTEIN"/>
    <property type="match status" value="1"/>
</dbReference>
<dbReference type="EMBL" id="FOZS01000003">
    <property type="protein sequence ID" value="SFS86915.1"/>
    <property type="molecule type" value="Genomic_DNA"/>
</dbReference>
<dbReference type="SUPFAM" id="SSF56281">
    <property type="entry name" value="Metallo-hydrolase/oxidoreductase"/>
    <property type="match status" value="1"/>
</dbReference>
<dbReference type="RefSeq" id="WP_092905624.1">
    <property type="nucleotide sequence ID" value="NZ_FOZS01000003.1"/>
</dbReference>
<accession>A0A1I6TCL3</accession>